<name>A0A0D2E982_CLAB1</name>
<accession>A0A0D2E982</accession>
<proteinExistence type="predicted"/>
<keyword evidence="3" id="KW-1185">Reference proteome</keyword>
<evidence type="ECO:0000313" key="3">
    <source>
        <dbReference type="Proteomes" id="UP000053789"/>
    </source>
</evidence>
<evidence type="ECO:0000256" key="1">
    <source>
        <dbReference type="SAM" id="MobiDB-lite"/>
    </source>
</evidence>
<dbReference type="OrthoDB" id="4161521at2759"/>
<dbReference type="EMBL" id="KN847013">
    <property type="protein sequence ID" value="KIW86686.1"/>
    <property type="molecule type" value="Genomic_DNA"/>
</dbReference>
<feature type="compositionally biased region" description="Low complexity" evidence="1">
    <location>
        <begin position="15"/>
        <end position="27"/>
    </location>
</feature>
<dbReference type="Proteomes" id="UP000053789">
    <property type="component" value="Unassembled WGS sequence"/>
</dbReference>
<dbReference type="VEuPathDB" id="FungiDB:Z519_12741"/>
<organism evidence="2 3">
    <name type="scientific">Cladophialophora bantiana (strain ATCC 10958 / CBS 173.52 / CDC B-1940 / NIH 8579)</name>
    <name type="common">Xylohypha bantiana</name>
    <dbReference type="NCBI Taxonomy" id="1442370"/>
    <lineage>
        <taxon>Eukaryota</taxon>
        <taxon>Fungi</taxon>
        <taxon>Dikarya</taxon>
        <taxon>Ascomycota</taxon>
        <taxon>Pezizomycotina</taxon>
        <taxon>Eurotiomycetes</taxon>
        <taxon>Chaetothyriomycetidae</taxon>
        <taxon>Chaetothyriales</taxon>
        <taxon>Herpotrichiellaceae</taxon>
        <taxon>Cladophialophora</taxon>
    </lineage>
</organism>
<evidence type="ECO:0000313" key="2">
    <source>
        <dbReference type="EMBL" id="KIW86686.1"/>
    </source>
</evidence>
<protein>
    <submittedName>
        <fullName evidence="2">Uncharacterized protein</fullName>
    </submittedName>
</protein>
<dbReference type="AlphaFoldDB" id="A0A0D2E982"/>
<dbReference type="HOGENOM" id="CLU_1229807_0_0_1"/>
<reference evidence="2" key="1">
    <citation type="submission" date="2015-01" db="EMBL/GenBank/DDBJ databases">
        <title>The Genome Sequence of Cladophialophora bantiana CBS 173.52.</title>
        <authorList>
            <consortium name="The Broad Institute Genomics Platform"/>
            <person name="Cuomo C."/>
            <person name="de Hoog S."/>
            <person name="Gorbushina A."/>
            <person name="Stielow B."/>
            <person name="Teixiera M."/>
            <person name="Abouelleil A."/>
            <person name="Chapman S.B."/>
            <person name="Priest M."/>
            <person name="Young S.K."/>
            <person name="Wortman J."/>
            <person name="Nusbaum C."/>
            <person name="Birren B."/>
        </authorList>
    </citation>
    <scope>NUCLEOTIDE SEQUENCE [LARGE SCALE GENOMIC DNA]</scope>
    <source>
        <strain evidence="2">CBS 173.52</strain>
    </source>
</reference>
<gene>
    <name evidence="2" type="ORF">Z519_12741</name>
</gene>
<feature type="region of interest" description="Disordered" evidence="1">
    <location>
        <begin position="1"/>
        <end position="47"/>
    </location>
</feature>
<dbReference type="GeneID" id="27705669"/>
<sequence length="225" mass="25296">MNQPSPDQRDEASSDSDGSSVFSEASSNGCESSIDTAVSEDEDSTEVENAIDVKVDTRGFERDGVVPGGEAPPGRAIEDLIYEFYILVRLSIHGDGVLVDFDADLGSILVSIVQVPSITPLNDGSWEILVQKVDLHAIQLQLHEMHMNFTLDSEYDPFEPLDKDVKHWGFDRAKHLYALWFTERAMRTIERSWFVAETSHRHLLKERLLTRPSWMGTLGVGPCFW</sequence>
<dbReference type="RefSeq" id="XP_016613355.1">
    <property type="nucleotide sequence ID" value="XM_016770446.1"/>
</dbReference>